<reference evidence="2 3" key="1">
    <citation type="submission" date="2018-09" db="EMBL/GenBank/DDBJ databases">
        <title>Novel species of Arthrobacter.</title>
        <authorList>
            <person name="Liu Q."/>
            <person name="Xin Y.-H."/>
        </authorList>
    </citation>
    <scope>NUCLEOTIDE SEQUENCE [LARGE SCALE GENOMIC DNA]</scope>
    <source>
        <strain evidence="2 3">Hz2</strain>
    </source>
</reference>
<dbReference type="Proteomes" id="UP000272560">
    <property type="component" value="Unassembled WGS sequence"/>
</dbReference>
<feature type="region of interest" description="Disordered" evidence="1">
    <location>
        <begin position="90"/>
        <end position="152"/>
    </location>
</feature>
<evidence type="ECO:0000256" key="1">
    <source>
        <dbReference type="SAM" id="MobiDB-lite"/>
    </source>
</evidence>
<dbReference type="EMBL" id="QZVT01000001">
    <property type="protein sequence ID" value="RJT83353.1"/>
    <property type="molecule type" value="Genomic_DNA"/>
</dbReference>
<sequence>MVEGGRTGMKIEITRSGGFGGITRSWSLEVSATEAEQRWLPLARAEGGIDHADAPGGTGEQRDRFTYRIAIGYTEVYVFEGRPDGPWRELIDRARSAKAAPSTASAATPPAAAPPPAPSPADHHRTAGDATPEEAAPEEARDAGPGKPRELL</sequence>
<feature type="compositionally biased region" description="Low complexity" evidence="1">
    <location>
        <begin position="97"/>
        <end position="110"/>
    </location>
</feature>
<name>A0A3A5MG61_9MICC</name>
<evidence type="ECO:0000313" key="3">
    <source>
        <dbReference type="Proteomes" id="UP000272560"/>
    </source>
</evidence>
<organism evidence="2 3">
    <name type="scientific">Arthrobacter cheniae</name>
    <dbReference type="NCBI Taxonomy" id="1258888"/>
    <lineage>
        <taxon>Bacteria</taxon>
        <taxon>Bacillati</taxon>
        <taxon>Actinomycetota</taxon>
        <taxon>Actinomycetes</taxon>
        <taxon>Micrococcales</taxon>
        <taxon>Micrococcaceae</taxon>
        <taxon>Arthrobacter</taxon>
    </lineage>
</organism>
<dbReference type="InterPro" id="IPR049457">
    <property type="entry name" value="Emfourin"/>
</dbReference>
<protein>
    <submittedName>
        <fullName evidence="2">Uncharacterized protein</fullName>
    </submittedName>
</protein>
<feature type="compositionally biased region" description="Basic and acidic residues" evidence="1">
    <location>
        <begin position="138"/>
        <end position="152"/>
    </location>
</feature>
<dbReference type="Pfam" id="PF20242">
    <property type="entry name" value="Emfourin"/>
    <property type="match status" value="1"/>
</dbReference>
<dbReference type="AlphaFoldDB" id="A0A3A5MG61"/>
<proteinExistence type="predicted"/>
<accession>A0A3A5MG61</accession>
<keyword evidence="3" id="KW-1185">Reference proteome</keyword>
<gene>
    <name evidence="2" type="ORF">D6T63_02620</name>
</gene>
<evidence type="ECO:0000313" key="2">
    <source>
        <dbReference type="EMBL" id="RJT83353.1"/>
    </source>
</evidence>
<comment type="caution">
    <text evidence="2">The sequence shown here is derived from an EMBL/GenBank/DDBJ whole genome shotgun (WGS) entry which is preliminary data.</text>
</comment>